<gene>
    <name evidence="2" type="ORF">NCTC11819_00225</name>
</gene>
<feature type="chain" id="PRO_5039380293" evidence="1">
    <location>
        <begin position="28"/>
        <end position="187"/>
    </location>
</feature>
<reference evidence="2 3" key="1">
    <citation type="submission" date="2018-06" db="EMBL/GenBank/DDBJ databases">
        <authorList>
            <consortium name="Pathogen Informatics"/>
            <person name="Doyle S."/>
        </authorList>
    </citation>
    <scope>NUCLEOTIDE SEQUENCE [LARGE SCALE GENOMIC DNA]</scope>
    <source>
        <strain evidence="2 3">NCTC11819</strain>
    </source>
</reference>
<dbReference type="RefSeq" id="WP_103758921.1">
    <property type="nucleotide sequence ID" value="NZ_JACHMA010000001.1"/>
</dbReference>
<protein>
    <submittedName>
        <fullName evidence="2">Uncharacterized protein</fullName>
    </submittedName>
</protein>
<accession>A0A8G2HRQ4</accession>
<dbReference type="Proteomes" id="UP000255284">
    <property type="component" value="Unassembled WGS sequence"/>
</dbReference>
<keyword evidence="1" id="KW-0732">Signal</keyword>
<evidence type="ECO:0000313" key="2">
    <source>
        <dbReference type="EMBL" id="STO15683.1"/>
    </source>
</evidence>
<feature type="signal peptide" evidence="1">
    <location>
        <begin position="1"/>
        <end position="27"/>
    </location>
</feature>
<proteinExistence type="predicted"/>
<evidence type="ECO:0000313" key="3">
    <source>
        <dbReference type="Proteomes" id="UP000255284"/>
    </source>
</evidence>
<dbReference type="EMBL" id="UGGQ01000006">
    <property type="protein sequence ID" value="STO15683.1"/>
    <property type="molecule type" value="Genomic_DNA"/>
</dbReference>
<dbReference type="AlphaFoldDB" id="A0A8G2HRQ4"/>
<organism evidence="2 3">
    <name type="scientific">Mobiluncus mulieris</name>
    <dbReference type="NCBI Taxonomy" id="2052"/>
    <lineage>
        <taxon>Bacteria</taxon>
        <taxon>Bacillati</taxon>
        <taxon>Actinomycetota</taxon>
        <taxon>Actinomycetes</taxon>
        <taxon>Actinomycetales</taxon>
        <taxon>Actinomycetaceae</taxon>
        <taxon>Mobiluncus</taxon>
    </lineage>
</organism>
<sequence length="187" mass="18597">MRFQKLFSVASALAVASAITFTGSVSAFATDASQIDSVSQSVIAGIPSDVAAQSAGTIHQISSSTALWRLSQGVSFDAKSLTVTQNGITEKLPTTATDKNGVPVRIIYQKNQSGIEIRTVLMYQDRDVWKCILGTGGGAILGGGSLGAAGVGVGTVFPGIGNVAGGVGGAIIGVIGGGMSGAAASCF</sequence>
<comment type="caution">
    <text evidence="2">The sequence shown here is derived from an EMBL/GenBank/DDBJ whole genome shotgun (WGS) entry which is preliminary data.</text>
</comment>
<dbReference type="GeneID" id="61167508"/>
<name>A0A8G2HRQ4_9ACTO</name>
<evidence type="ECO:0000256" key="1">
    <source>
        <dbReference type="SAM" id="SignalP"/>
    </source>
</evidence>